<dbReference type="EMBL" id="JANDBC010000001">
    <property type="protein sequence ID" value="MCP9291615.1"/>
    <property type="molecule type" value="Genomic_DNA"/>
</dbReference>
<proteinExistence type="predicted"/>
<evidence type="ECO:0000313" key="2">
    <source>
        <dbReference type="Proteomes" id="UP001139125"/>
    </source>
</evidence>
<protein>
    <recommendedName>
        <fullName evidence="3">Homeodomain-like domain-containing protein</fullName>
    </recommendedName>
</protein>
<name>A0A9X2L3D6_9BACT</name>
<dbReference type="Gene3D" id="1.10.10.10">
    <property type="entry name" value="Winged helix-like DNA-binding domain superfamily/Winged helix DNA-binding domain"/>
    <property type="match status" value="1"/>
</dbReference>
<dbReference type="AlphaFoldDB" id="A0A9X2L3D6"/>
<sequence>MKIIEDPNDKRIYILRTKELFEHEAVYQAQVAEKNKESDRVLELHAEGKSYRDIEEITGVSKSKVGNIVKSNSS</sequence>
<gene>
    <name evidence="1" type="ORF">NM125_08475</name>
</gene>
<accession>A0A9X2L3D6</accession>
<evidence type="ECO:0008006" key="3">
    <source>
        <dbReference type="Google" id="ProtNLM"/>
    </source>
</evidence>
<dbReference type="Proteomes" id="UP001139125">
    <property type="component" value="Unassembled WGS sequence"/>
</dbReference>
<comment type="caution">
    <text evidence="1">The sequence shown here is derived from an EMBL/GenBank/DDBJ whole genome shotgun (WGS) entry which is preliminary data.</text>
</comment>
<evidence type="ECO:0000313" key="1">
    <source>
        <dbReference type="EMBL" id="MCP9291615.1"/>
    </source>
</evidence>
<dbReference type="InterPro" id="IPR036388">
    <property type="entry name" value="WH-like_DNA-bd_sf"/>
</dbReference>
<dbReference type="RefSeq" id="WP_255134478.1">
    <property type="nucleotide sequence ID" value="NZ_JANDBC010000001.1"/>
</dbReference>
<reference evidence="1" key="1">
    <citation type="submission" date="2022-06" db="EMBL/GenBank/DDBJ databases">
        <title>Gracilimonas sp. CAU 1638 isolated from sea sediment.</title>
        <authorList>
            <person name="Kim W."/>
        </authorList>
    </citation>
    <scope>NUCLEOTIDE SEQUENCE</scope>
    <source>
        <strain evidence="1">CAU 1638</strain>
    </source>
</reference>
<organism evidence="1 2">
    <name type="scientific">Gracilimonas sediminicola</name>
    <dbReference type="NCBI Taxonomy" id="2952158"/>
    <lineage>
        <taxon>Bacteria</taxon>
        <taxon>Pseudomonadati</taxon>
        <taxon>Balneolota</taxon>
        <taxon>Balneolia</taxon>
        <taxon>Balneolales</taxon>
        <taxon>Balneolaceae</taxon>
        <taxon>Gracilimonas</taxon>
    </lineage>
</organism>
<keyword evidence="2" id="KW-1185">Reference proteome</keyword>